<proteinExistence type="predicted"/>
<feature type="compositionally biased region" description="Basic and acidic residues" evidence="1">
    <location>
        <begin position="238"/>
        <end position="256"/>
    </location>
</feature>
<evidence type="ECO:0000313" key="3">
    <source>
        <dbReference type="EMBL" id="RSH93743.1"/>
    </source>
</evidence>
<gene>
    <name evidence="3" type="ORF">EHS25_006391</name>
</gene>
<evidence type="ECO:0000256" key="1">
    <source>
        <dbReference type="SAM" id="MobiDB-lite"/>
    </source>
</evidence>
<organism evidence="3 4">
    <name type="scientific">Saitozyma podzolica</name>
    <dbReference type="NCBI Taxonomy" id="1890683"/>
    <lineage>
        <taxon>Eukaryota</taxon>
        <taxon>Fungi</taxon>
        <taxon>Dikarya</taxon>
        <taxon>Basidiomycota</taxon>
        <taxon>Agaricomycotina</taxon>
        <taxon>Tremellomycetes</taxon>
        <taxon>Tremellales</taxon>
        <taxon>Trimorphomycetaceae</taxon>
        <taxon>Saitozyma</taxon>
    </lineage>
</organism>
<keyword evidence="4" id="KW-1185">Reference proteome</keyword>
<dbReference type="OrthoDB" id="10506105at2759"/>
<accession>A0A427YRJ2</accession>
<evidence type="ECO:0000313" key="4">
    <source>
        <dbReference type="Proteomes" id="UP000279259"/>
    </source>
</evidence>
<sequence length="275" mass="29089">MFTTLVGVTVVAASVAFAETVTSFNGDTFSCPTTEQSVQAYAPLCPTTLQDGTAMVGKDLQLGYPDAPTSYQSTLVNRIALYCTYTTGTCLYIGGLGVSPIALAAGTSSGGHCYPTTIDNGVNPQPPQPSGGAYYKKRDAASDIASYIAPYVCPLVSTSGAPFVGLQELVYYDYPLQLSLTCTYYTDLGRSTYYDCIYDTSTGDYTGTDADDGSGCPTSACTAPPMDGTGPLRKRHNSPIDKRQVDTAALRRRDAGGSRVHARLSPSAVFRRNVD</sequence>
<comment type="caution">
    <text evidence="3">The sequence shown here is derived from an EMBL/GenBank/DDBJ whole genome shotgun (WGS) entry which is preliminary data.</text>
</comment>
<feature type="signal peptide" evidence="2">
    <location>
        <begin position="1"/>
        <end position="18"/>
    </location>
</feature>
<evidence type="ECO:0000256" key="2">
    <source>
        <dbReference type="SAM" id="SignalP"/>
    </source>
</evidence>
<reference evidence="3 4" key="1">
    <citation type="submission" date="2018-11" db="EMBL/GenBank/DDBJ databases">
        <title>Genome sequence of Saitozyma podzolica DSM 27192.</title>
        <authorList>
            <person name="Aliyu H."/>
            <person name="Gorte O."/>
            <person name="Ochsenreither K."/>
        </authorList>
    </citation>
    <scope>NUCLEOTIDE SEQUENCE [LARGE SCALE GENOMIC DNA]</scope>
    <source>
        <strain evidence="3 4">DSM 27192</strain>
    </source>
</reference>
<keyword evidence="2" id="KW-0732">Signal</keyword>
<name>A0A427YRJ2_9TREE</name>
<dbReference type="AlphaFoldDB" id="A0A427YRJ2"/>
<feature type="region of interest" description="Disordered" evidence="1">
    <location>
        <begin position="222"/>
        <end position="275"/>
    </location>
</feature>
<dbReference type="Proteomes" id="UP000279259">
    <property type="component" value="Unassembled WGS sequence"/>
</dbReference>
<feature type="chain" id="PRO_5019492207" evidence="2">
    <location>
        <begin position="19"/>
        <end position="275"/>
    </location>
</feature>
<protein>
    <submittedName>
        <fullName evidence="3">Uncharacterized protein</fullName>
    </submittedName>
</protein>
<dbReference type="EMBL" id="RSCD01000003">
    <property type="protein sequence ID" value="RSH93743.1"/>
    <property type="molecule type" value="Genomic_DNA"/>
</dbReference>